<feature type="coiled-coil region" evidence="1">
    <location>
        <begin position="19"/>
        <end position="46"/>
    </location>
</feature>
<dbReference type="AlphaFoldDB" id="A0A4R8SVR6"/>
<reference evidence="3 4" key="1">
    <citation type="journal article" date="2019" name="Sci. Rep.">
        <title>Extended insight into the Mycobacterium chelonae-abscessus complex through whole genome sequencing of Mycobacterium salmoniphilum outbreak and Mycobacterium salmoniphilum-like strains.</title>
        <authorList>
            <person name="Behra P.R.K."/>
            <person name="Das S."/>
            <person name="Pettersson B.M.F."/>
            <person name="Shirreff L."/>
            <person name="DuCote T."/>
            <person name="Jacobsson K.G."/>
            <person name="Ennis D.G."/>
            <person name="Kirsebom L.A."/>
        </authorList>
    </citation>
    <scope>NUCLEOTIDE SEQUENCE [LARGE SCALE GENOMIC DNA]</scope>
    <source>
        <strain evidence="3 4">CCUG 60884</strain>
    </source>
</reference>
<evidence type="ECO:0000256" key="1">
    <source>
        <dbReference type="SAM" id="Coils"/>
    </source>
</evidence>
<dbReference type="PANTHER" id="PTHR38434:SF1">
    <property type="entry name" value="BLL2549 PROTEIN"/>
    <property type="match status" value="1"/>
</dbReference>
<dbReference type="STRING" id="404941.GCA_002013645_03136"/>
<sequence>MFTSDPLDATLRGMTDPQLQQMTATLDELDGRERALRGELDALRGRMVEWTQAEYLKAQQYWDDYRRSQGAPPLAVPVPAAAPVPPTRIPVMAQAPNAPGATPPRSEPFWTREGFASKAMAFAGAVVTLAGVIMLLVLAAKSGYFGPVPRLASGAVLAAGLVGLGVRVQSRPGGRIGGITTAATGFAAAFFDVLALTVIYDKIPVVAGLALGLAIAGAGLVLARQWNSQPFAAGVVGAITLLAPFLTDGFTVELAAFALALLIASLPAQIGRNWPVLHAFRTVGVSLTVLAAIRATAGQGQPHALLIMAVLTLLVTLVGSLWLLTGDHAGRGDLTASVMIAMACVPGLYSALFFPVWPLGVLVPVGIAAVMGTVLLLVGGLPAHARITMAAVAGLALLQASVEGTREALLAVALLALALTFSAVGYQLRERISLVLGQVFGALGGMAYIAYVPPKLLTDSTSAVYAAGPLLIVASVLSAAAVAMVMAAMHRVGWASPQTAPVRGVLAGVSMLYAGTAAIVLSGTALLGDNDGFLLGHGLATVSWMAVSVTLLLAGLRRYRGQSWVTRTGFVLAAMAVAKLFLFDLATLDGIARIGAFIVTGLLLLGGGTVYAREYATRGEQSVTEVPVK</sequence>
<feature type="transmembrane region" description="Helical" evidence="2">
    <location>
        <begin position="119"/>
        <end position="139"/>
    </location>
</feature>
<comment type="caution">
    <text evidence="3">The sequence shown here is derived from an EMBL/GenBank/DDBJ whole genome shotgun (WGS) entry which is preliminary data.</text>
</comment>
<feature type="transmembrane region" description="Helical" evidence="2">
    <location>
        <begin position="176"/>
        <end position="199"/>
    </location>
</feature>
<feature type="transmembrane region" description="Helical" evidence="2">
    <location>
        <begin position="205"/>
        <end position="223"/>
    </location>
</feature>
<dbReference type="Pfam" id="PF10101">
    <property type="entry name" value="DUF2339"/>
    <property type="match status" value="1"/>
</dbReference>
<feature type="transmembrane region" description="Helical" evidence="2">
    <location>
        <begin position="568"/>
        <end position="588"/>
    </location>
</feature>
<feature type="transmembrane region" description="Helical" evidence="2">
    <location>
        <begin position="505"/>
        <end position="527"/>
    </location>
</feature>
<dbReference type="EMBL" id="PECL01000007">
    <property type="protein sequence ID" value="TEA06429.1"/>
    <property type="molecule type" value="Genomic_DNA"/>
</dbReference>
<feature type="transmembrane region" description="Helical" evidence="2">
    <location>
        <begin position="408"/>
        <end position="426"/>
    </location>
</feature>
<feature type="transmembrane region" description="Helical" evidence="2">
    <location>
        <begin position="278"/>
        <end position="297"/>
    </location>
</feature>
<dbReference type="PANTHER" id="PTHR38434">
    <property type="entry name" value="BLL2549 PROTEIN"/>
    <property type="match status" value="1"/>
</dbReference>
<keyword evidence="1" id="KW-0175">Coiled coil</keyword>
<feature type="transmembrane region" description="Helical" evidence="2">
    <location>
        <begin position="463"/>
        <end position="485"/>
    </location>
</feature>
<name>A0A4R8SVR6_9MYCO</name>
<dbReference type="RefSeq" id="WP_134083559.1">
    <property type="nucleotide sequence ID" value="NZ_PECL01000007.1"/>
</dbReference>
<feature type="transmembrane region" description="Helical" evidence="2">
    <location>
        <begin position="433"/>
        <end position="451"/>
    </location>
</feature>
<accession>A0A4R8SVR6</accession>
<evidence type="ECO:0000313" key="3">
    <source>
        <dbReference type="EMBL" id="TEA06429.1"/>
    </source>
</evidence>
<feature type="transmembrane region" description="Helical" evidence="2">
    <location>
        <begin position="151"/>
        <end position="169"/>
    </location>
</feature>
<keyword evidence="2" id="KW-1133">Transmembrane helix</keyword>
<proteinExistence type="predicted"/>
<evidence type="ECO:0000313" key="4">
    <source>
        <dbReference type="Proteomes" id="UP000294604"/>
    </source>
</evidence>
<keyword evidence="2" id="KW-0472">Membrane</keyword>
<dbReference type="Proteomes" id="UP000294604">
    <property type="component" value="Unassembled WGS sequence"/>
</dbReference>
<feature type="transmembrane region" description="Helical" evidence="2">
    <location>
        <begin position="533"/>
        <end position="556"/>
    </location>
</feature>
<evidence type="ECO:0000256" key="2">
    <source>
        <dbReference type="SAM" id="Phobius"/>
    </source>
</evidence>
<feature type="transmembrane region" description="Helical" evidence="2">
    <location>
        <begin position="303"/>
        <end position="324"/>
    </location>
</feature>
<gene>
    <name evidence="3" type="ORF">CCUG60884_01567</name>
</gene>
<dbReference type="InterPro" id="IPR019286">
    <property type="entry name" value="DUF2339_TM"/>
</dbReference>
<feature type="transmembrane region" description="Helical" evidence="2">
    <location>
        <begin position="230"/>
        <end position="246"/>
    </location>
</feature>
<protein>
    <recommendedName>
        <fullName evidence="5">Membrane protein (DUF2339)</fullName>
    </recommendedName>
</protein>
<evidence type="ECO:0008006" key="5">
    <source>
        <dbReference type="Google" id="ProtNLM"/>
    </source>
</evidence>
<feature type="transmembrane region" description="Helical" evidence="2">
    <location>
        <begin position="336"/>
        <end position="354"/>
    </location>
</feature>
<keyword evidence="2" id="KW-0812">Transmembrane</keyword>
<feature type="transmembrane region" description="Helical" evidence="2">
    <location>
        <begin position="360"/>
        <end position="378"/>
    </location>
</feature>
<feature type="transmembrane region" description="Helical" evidence="2">
    <location>
        <begin position="594"/>
        <end position="612"/>
    </location>
</feature>
<organism evidence="3 4">
    <name type="scientific">Mycobacteroides salmoniphilum</name>
    <dbReference type="NCBI Taxonomy" id="404941"/>
    <lineage>
        <taxon>Bacteria</taxon>
        <taxon>Bacillati</taxon>
        <taxon>Actinomycetota</taxon>
        <taxon>Actinomycetes</taxon>
        <taxon>Mycobacteriales</taxon>
        <taxon>Mycobacteriaceae</taxon>
        <taxon>Mycobacteroides</taxon>
    </lineage>
</organism>